<gene>
    <name evidence="3" type="primary">Diaph3_1</name>
    <name evidence="3" type="ORF">GTO96_0013591</name>
</gene>
<keyword evidence="4" id="KW-1185">Reference proteome</keyword>
<comment type="caution">
    <text evidence="3">The sequence shown here is derived from an EMBL/GenBank/DDBJ whole genome shotgun (WGS) entry which is preliminary data.</text>
</comment>
<dbReference type="SUPFAM" id="SSF101447">
    <property type="entry name" value="Formin homology 2 domain (FH2 domain)"/>
    <property type="match status" value="1"/>
</dbReference>
<dbReference type="Pfam" id="PF02181">
    <property type="entry name" value="FH2"/>
    <property type="match status" value="1"/>
</dbReference>
<dbReference type="Gene3D" id="1.20.58.2220">
    <property type="entry name" value="Formin, FH2 domain"/>
    <property type="match status" value="1"/>
</dbReference>
<dbReference type="InterPro" id="IPR042201">
    <property type="entry name" value="FH2_Formin_sf"/>
</dbReference>
<evidence type="ECO:0000313" key="4">
    <source>
        <dbReference type="Proteomes" id="UP000886611"/>
    </source>
</evidence>
<dbReference type="AlphaFoldDB" id="A0A8X8BK35"/>
<dbReference type="InterPro" id="IPR015425">
    <property type="entry name" value="FH2_Formin"/>
</dbReference>
<evidence type="ECO:0000259" key="2">
    <source>
        <dbReference type="PROSITE" id="PS51444"/>
    </source>
</evidence>
<proteinExistence type="predicted"/>
<name>A0A8X8BK35_POLSE</name>
<protein>
    <submittedName>
        <fullName evidence="3">DIAP3 protein</fullName>
    </submittedName>
</protein>
<feature type="region of interest" description="Disordered" evidence="1">
    <location>
        <begin position="146"/>
        <end position="170"/>
    </location>
</feature>
<feature type="non-terminal residue" evidence="3">
    <location>
        <position position="213"/>
    </location>
</feature>
<dbReference type="PANTHER" id="PTHR45691:SF9">
    <property type="entry name" value="PROTEIN DIAPHANOUS HOMOLOG 3"/>
    <property type="match status" value="1"/>
</dbReference>
<dbReference type="PANTHER" id="PTHR45691">
    <property type="entry name" value="PROTEIN DIAPHANOUS"/>
    <property type="match status" value="1"/>
</dbReference>
<feature type="non-terminal residue" evidence="3">
    <location>
        <position position="1"/>
    </location>
</feature>
<dbReference type="GO" id="GO:0030041">
    <property type="term" value="P:actin filament polymerization"/>
    <property type="evidence" value="ECO:0007669"/>
    <property type="project" value="TreeGrafter"/>
</dbReference>
<accession>A0A8X8BK35</accession>
<feature type="domain" description="FH2" evidence="2">
    <location>
        <begin position="1"/>
        <end position="160"/>
    </location>
</feature>
<dbReference type="PROSITE" id="PS51444">
    <property type="entry name" value="FH2"/>
    <property type="match status" value="1"/>
</dbReference>
<evidence type="ECO:0000256" key="1">
    <source>
        <dbReference type="SAM" id="MobiDB-lite"/>
    </source>
</evidence>
<dbReference type="GO" id="GO:0005884">
    <property type="term" value="C:actin filament"/>
    <property type="evidence" value="ECO:0007669"/>
    <property type="project" value="TreeGrafter"/>
</dbReference>
<dbReference type="Proteomes" id="UP000886611">
    <property type="component" value="Unassembled WGS sequence"/>
</dbReference>
<organism evidence="3 4">
    <name type="scientific">Polypterus senegalus</name>
    <name type="common">Senegal bichir</name>
    <dbReference type="NCBI Taxonomy" id="55291"/>
    <lineage>
        <taxon>Eukaryota</taxon>
        <taxon>Metazoa</taxon>
        <taxon>Chordata</taxon>
        <taxon>Craniata</taxon>
        <taxon>Vertebrata</taxon>
        <taxon>Euteleostomi</taxon>
        <taxon>Actinopterygii</taxon>
        <taxon>Polypteriformes</taxon>
        <taxon>Polypteridae</taxon>
        <taxon>Polypterus</taxon>
    </lineage>
</organism>
<dbReference type="EMBL" id="JAATIS010008602">
    <property type="protein sequence ID" value="KAG2457126.1"/>
    <property type="molecule type" value="Genomic_DNA"/>
</dbReference>
<feature type="compositionally biased region" description="Basic and acidic residues" evidence="1">
    <location>
        <begin position="146"/>
        <end position="169"/>
    </location>
</feature>
<reference evidence="3 4" key="1">
    <citation type="journal article" date="2021" name="Cell">
        <title>Tracing the genetic footprints of vertebrate landing in non-teleost ray-finned fishes.</title>
        <authorList>
            <person name="Bi X."/>
            <person name="Wang K."/>
            <person name="Yang L."/>
            <person name="Pan H."/>
            <person name="Jiang H."/>
            <person name="Wei Q."/>
            <person name="Fang M."/>
            <person name="Yu H."/>
            <person name="Zhu C."/>
            <person name="Cai Y."/>
            <person name="He Y."/>
            <person name="Gan X."/>
            <person name="Zeng H."/>
            <person name="Yu D."/>
            <person name="Zhu Y."/>
            <person name="Jiang H."/>
            <person name="Qiu Q."/>
            <person name="Yang H."/>
            <person name="Zhang Y.E."/>
            <person name="Wang W."/>
            <person name="Zhu M."/>
            <person name="He S."/>
            <person name="Zhang G."/>
        </authorList>
    </citation>
    <scope>NUCLEOTIDE SEQUENCE [LARGE SCALE GENOMIC DNA]</scope>
    <source>
        <strain evidence="3">Bchr_013</strain>
    </source>
</reference>
<sequence length="213" mass="24950">MRILSVRMGLATVVKVTPCSLTLQKVRGCKLLDPGSSSLSHIFGPVSAENLEKNLKQMERQLQQLEKDLETFPPAEEMHDNFAKYAKEHYQKLVIMHNNMGLLYQNLVQYFVIDSKKTTIEEFFTDISNFRSMFMQAVKENVKRREAEEKQRRVKMAKEKAEREKLERQQKKKRLLEMNAVCHGTVVHHESYPAVKVQNLHMVRTCLRETQLE</sequence>
<dbReference type="InterPro" id="IPR051412">
    <property type="entry name" value="Formin_Homology_Diaphanous_sf"/>
</dbReference>
<evidence type="ECO:0000313" key="3">
    <source>
        <dbReference type="EMBL" id="KAG2457126.1"/>
    </source>
</evidence>